<protein>
    <recommendedName>
        <fullName evidence="2">NACHT domain-containing protein</fullName>
    </recommendedName>
</protein>
<dbReference type="Pfam" id="PF24883">
    <property type="entry name" value="NPHP3_N"/>
    <property type="match status" value="1"/>
</dbReference>
<organism evidence="3 4">
    <name type="scientific">Psilocybe cf. subviscida</name>
    <dbReference type="NCBI Taxonomy" id="2480587"/>
    <lineage>
        <taxon>Eukaryota</taxon>
        <taxon>Fungi</taxon>
        <taxon>Dikarya</taxon>
        <taxon>Basidiomycota</taxon>
        <taxon>Agaricomycotina</taxon>
        <taxon>Agaricomycetes</taxon>
        <taxon>Agaricomycetidae</taxon>
        <taxon>Agaricales</taxon>
        <taxon>Agaricineae</taxon>
        <taxon>Strophariaceae</taxon>
        <taxon>Psilocybe</taxon>
    </lineage>
</organism>
<dbReference type="PANTHER" id="PTHR10039">
    <property type="entry name" value="AMELOGENIN"/>
    <property type="match status" value="1"/>
</dbReference>
<evidence type="ECO:0000313" key="4">
    <source>
        <dbReference type="Proteomes" id="UP000567179"/>
    </source>
</evidence>
<dbReference type="InterPro" id="IPR056884">
    <property type="entry name" value="NPHP3-like_N"/>
</dbReference>
<gene>
    <name evidence="3" type="ORF">D9619_008426</name>
</gene>
<feature type="domain" description="NACHT" evidence="2">
    <location>
        <begin position="109"/>
        <end position="259"/>
    </location>
</feature>
<dbReference type="PROSITE" id="PS50837">
    <property type="entry name" value="NACHT"/>
    <property type="match status" value="1"/>
</dbReference>
<evidence type="ECO:0000259" key="2">
    <source>
        <dbReference type="PROSITE" id="PS50837"/>
    </source>
</evidence>
<dbReference type="Gene3D" id="3.40.50.300">
    <property type="entry name" value="P-loop containing nucleotide triphosphate hydrolases"/>
    <property type="match status" value="1"/>
</dbReference>
<dbReference type="AlphaFoldDB" id="A0A8H5B9Z4"/>
<dbReference type="SUPFAM" id="SSF52540">
    <property type="entry name" value="P-loop containing nucleoside triphosphate hydrolases"/>
    <property type="match status" value="1"/>
</dbReference>
<keyword evidence="4" id="KW-1185">Reference proteome</keyword>
<dbReference type="EMBL" id="JAACJJ010000029">
    <property type="protein sequence ID" value="KAF5319352.1"/>
    <property type="molecule type" value="Genomic_DNA"/>
</dbReference>
<dbReference type="PANTHER" id="PTHR10039:SF14">
    <property type="entry name" value="NACHT DOMAIN-CONTAINING PROTEIN"/>
    <property type="match status" value="1"/>
</dbReference>
<proteinExistence type="predicted"/>
<evidence type="ECO:0000313" key="3">
    <source>
        <dbReference type="EMBL" id="KAF5319352.1"/>
    </source>
</evidence>
<keyword evidence="1" id="KW-0677">Repeat</keyword>
<comment type="caution">
    <text evidence="3">The sequence shown here is derived from an EMBL/GenBank/DDBJ whole genome shotgun (WGS) entry which is preliminary data.</text>
</comment>
<accession>A0A8H5B9Z4</accession>
<reference evidence="3 4" key="1">
    <citation type="journal article" date="2020" name="ISME J.">
        <title>Uncovering the hidden diversity of litter-decomposition mechanisms in mushroom-forming fungi.</title>
        <authorList>
            <person name="Floudas D."/>
            <person name="Bentzer J."/>
            <person name="Ahren D."/>
            <person name="Johansson T."/>
            <person name="Persson P."/>
            <person name="Tunlid A."/>
        </authorList>
    </citation>
    <scope>NUCLEOTIDE SEQUENCE [LARGE SCALE GENOMIC DNA]</scope>
    <source>
        <strain evidence="3 4">CBS 101986</strain>
    </source>
</reference>
<dbReference type="OrthoDB" id="5967843at2759"/>
<dbReference type="InterPro" id="IPR027417">
    <property type="entry name" value="P-loop_NTPase"/>
</dbReference>
<dbReference type="InterPro" id="IPR007111">
    <property type="entry name" value="NACHT_NTPase"/>
</dbReference>
<evidence type="ECO:0000256" key="1">
    <source>
        <dbReference type="ARBA" id="ARBA00022737"/>
    </source>
</evidence>
<dbReference type="Proteomes" id="UP000567179">
    <property type="component" value="Unassembled WGS sequence"/>
</dbReference>
<name>A0A8H5B9Z4_9AGAR</name>
<sequence length="272" mass="29830">MVRSTTLNHNQSNKQMINGAAYQLAASDAGQASAFTNANNVSIKDSSFTITSNINVTTKPALDLLYQRVAPNAILNQGGRADDPKCHPGTREEVIALIEKWMDNTGGNCILWLSGPAGGGKTAIMKTIAERSTTRGIHTVNFFFFRGDSSRKSARPVVPTLLYQLMQLYPHLTETVAAIFATHPRILDTSITEQCRLISTLATTIRQSSLTGTPIVLLIDALDECDVDAERSQGDILRALQRLVFEDNSPFRLLIASRPEQPYKPLLCSNLR</sequence>